<dbReference type="GeneID" id="85166641"/>
<keyword evidence="5" id="KW-1185">Reference proteome</keyword>
<dbReference type="Pfam" id="PF03703">
    <property type="entry name" value="bPH_2"/>
    <property type="match status" value="2"/>
</dbReference>
<gene>
    <name evidence="4" type="ORF">BSCA_0369</name>
</gene>
<feature type="transmembrane region" description="Helical" evidence="2">
    <location>
        <begin position="281"/>
        <end position="305"/>
    </location>
</feature>
<protein>
    <submittedName>
        <fullName evidence="4">Cobalt ABC transporter ATP-binding protein</fullName>
    </submittedName>
</protein>
<feature type="compositionally biased region" description="Polar residues" evidence="1">
    <location>
        <begin position="196"/>
        <end position="218"/>
    </location>
</feature>
<evidence type="ECO:0000259" key="3">
    <source>
        <dbReference type="Pfam" id="PF03703"/>
    </source>
</evidence>
<organism evidence="4 5">
    <name type="scientific">Bifidobacterium scardovii</name>
    <dbReference type="NCBI Taxonomy" id="158787"/>
    <lineage>
        <taxon>Bacteria</taxon>
        <taxon>Bacillati</taxon>
        <taxon>Actinomycetota</taxon>
        <taxon>Actinomycetes</taxon>
        <taxon>Bifidobacteriales</taxon>
        <taxon>Bifidobacteriaceae</taxon>
        <taxon>Bifidobacterium</taxon>
    </lineage>
</organism>
<dbReference type="RefSeq" id="WP_033518812.1">
    <property type="nucleotide sequence ID" value="NZ_CAUPKV010000024.1"/>
</dbReference>
<evidence type="ECO:0000256" key="2">
    <source>
        <dbReference type="SAM" id="Phobius"/>
    </source>
</evidence>
<dbReference type="eggNOG" id="COG3428">
    <property type="taxonomic scope" value="Bacteria"/>
</dbReference>
<evidence type="ECO:0000256" key="1">
    <source>
        <dbReference type="SAM" id="MobiDB-lite"/>
    </source>
</evidence>
<reference evidence="4 5" key="1">
    <citation type="submission" date="2014-03" db="EMBL/GenBank/DDBJ databases">
        <title>Genomics of Bifidobacteria.</title>
        <authorList>
            <person name="Ventura M."/>
            <person name="Milani C."/>
            <person name="Lugli G.A."/>
        </authorList>
    </citation>
    <scope>NUCLEOTIDE SEQUENCE [LARGE SCALE GENOMIC DNA]</scope>
    <source>
        <strain evidence="4 5">LMG 21589</strain>
    </source>
</reference>
<feature type="transmembrane region" description="Helical" evidence="2">
    <location>
        <begin position="417"/>
        <end position="438"/>
    </location>
</feature>
<feature type="transmembrane region" description="Helical" evidence="2">
    <location>
        <begin position="233"/>
        <end position="254"/>
    </location>
</feature>
<accession>A0A087D3D2</accession>
<dbReference type="PANTHER" id="PTHR34473:SF2">
    <property type="entry name" value="UPF0699 TRANSMEMBRANE PROTEIN YDBT"/>
    <property type="match status" value="1"/>
</dbReference>
<dbReference type="InterPro" id="IPR005182">
    <property type="entry name" value="YdbS-like_PH"/>
</dbReference>
<feature type="region of interest" description="Disordered" evidence="1">
    <location>
        <begin position="193"/>
        <end position="218"/>
    </location>
</feature>
<feature type="domain" description="YdbS-like PH" evidence="3">
    <location>
        <begin position="74"/>
        <end position="147"/>
    </location>
</feature>
<feature type="transmembrane region" description="Helical" evidence="2">
    <location>
        <begin position="21"/>
        <end position="47"/>
    </location>
</feature>
<keyword evidence="2" id="KW-1133">Transmembrane helix</keyword>
<dbReference type="Proteomes" id="UP000029033">
    <property type="component" value="Unassembled WGS sequence"/>
</dbReference>
<feature type="domain" description="YdbS-like PH" evidence="3">
    <location>
        <begin position="309"/>
        <end position="366"/>
    </location>
</feature>
<feature type="transmembrane region" description="Helical" evidence="2">
    <location>
        <begin position="53"/>
        <end position="72"/>
    </location>
</feature>
<feature type="transmembrane region" description="Helical" evidence="2">
    <location>
        <begin position="450"/>
        <end position="470"/>
    </location>
</feature>
<name>A0A087D3D2_9BIFI</name>
<dbReference type="EMBL" id="JGZO01000034">
    <property type="protein sequence ID" value="KFI90032.1"/>
    <property type="molecule type" value="Genomic_DNA"/>
</dbReference>
<evidence type="ECO:0000313" key="4">
    <source>
        <dbReference type="EMBL" id="KFI90032.1"/>
    </source>
</evidence>
<keyword evidence="4" id="KW-0067">ATP-binding</keyword>
<sequence length="595" mass="64036">MGSVFGTAGRDGWRRLHPAGLIVAMVQSVKTTVSSIISLALLFRIIPEQWRDWAMWATAAAAVLIAAGRPIATWATTRYRLDEDSLTLVSGLIFRNRRTVGYDKVHAINSASPVYLQPFHVVQLTVSTEGMDESSITLDAVPAALQLELETVRARFLADGRSRGESTADGADAADAAAVAGIGSAIPATVEASGLSGVSSSERPATDGTSRGQDQGALNSGGAPVFRASATDIVLFAITDLGFLAAAFVVYGFISQLRDVLPKRWLENADQSVDRILARGLASIVMMVALCLIVLLIVSVVSSLLRSHRFEVWRRGDDLVVVRGLLTRRVTTVPVSRIQTIVIRQSVLRRPFRLCSVGLGLSSSTSGEDNGEGSLAVANILPVIGTPHVVGVLRAMLPEWDLHQPDIHRTGRGLARYYLGMPVAVGIMATGGAGAVFALLRRMSVIDISYWWLAVPLIACACWSTSRWFASRIEGFALPDGDRPEGTTRETGSIDDAGADAGAPGVPACLEDCRACVSVLPHRIAATGVRGVSCFTVFTRRSRVQSFRRSTTAWRAPLGIERVVMPLFVMNGLSELRFRFIRRADADRLACWAEQ</sequence>
<keyword evidence="4" id="KW-0547">Nucleotide-binding</keyword>
<evidence type="ECO:0000313" key="5">
    <source>
        <dbReference type="Proteomes" id="UP000029033"/>
    </source>
</evidence>
<dbReference type="PANTHER" id="PTHR34473">
    <property type="entry name" value="UPF0699 TRANSMEMBRANE PROTEIN YDBS"/>
    <property type="match status" value="1"/>
</dbReference>
<dbReference type="GO" id="GO:0005524">
    <property type="term" value="F:ATP binding"/>
    <property type="evidence" value="ECO:0007669"/>
    <property type="project" value="UniProtKB-KW"/>
</dbReference>
<dbReference type="AlphaFoldDB" id="A0A087D3D2"/>
<comment type="caution">
    <text evidence="4">The sequence shown here is derived from an EMBL/GenBank/DDBJ whole genome shotgun (WGS) entry which is preliminary data.</text>
</comment>
<proteinExistence type="predicted"/>
<keyword evidence="2" id="KW-0812">Transmembrane</keyword>
<keyword evidence="2" id="KW-0472">Membrane</keyword>
<dbReference type="STRING" id="158787.BSCA_0369"/>